<gene>
    <name evidence="8" type="ORF">CYMTET_36544</name>
</gene>
<keyword evidence="5 7" id="KW-0472">Membrane</keyword>
<comment type="similarity">
    <text evidence="2">Belongs to the TAPT1 family.</text>
</comment>
<feature type="compositionally biased region" description="Basic and acidic residues" evidence="6">
    <location>
        <begin position="99"/>
        <end position="111"/>
    </location>
</feature>
<dbReference type="PANTHER" id="PTHR13317">
    <property type="entry name" value="TRANSMEMBRANE ANTERIOR POSTERIOR TRANSFORMATION PROTEIN 1 HOMOLOG"/>
    <property type="match status" value="1"/>
</dbReference>
<evidence type="ECO:0000256" key="7">
    <source>
        <dbReference type="SAM" id="Phobius"/>
    </source>
</evidence>
<evidence type="ECO:0000256" key="1">
    <source>
        <dbReference type="ARBA" id="ARBA00004141"/>
    </source>
</evidence>
<dbReference type="PANTHER" id="PTHR13317:SF4">
    <property type="entry name" value="TRANSMEMBRANE ANTERIOR POSTERIOR TRANSFORMATION PROTEIN 1 HOMOLOG"/>
    <property type="match status" value="1"/>
</dbReference>
<organism evidence="8 9">
    <name type="scientific">Cymbomonas tetramitiformis</name>
    <dbReference type="NCBI Taxonomy" id="36881"/>
    <lineage>
        <taxon>Eukaryota</taxon>
        <taxon>Viridiplantae</taxon>
        <taxon>Chlorophyta</taxon>
        <taxon>Pyramimonadophyceae</taxon>
        <taxon>Pyramimonadales</taxon>
        <taxon>Pyramimonadaceae</taxon>
        <taxon>Cymbomonas</taxon>
    </lineage>
</organism>
<dbReference type="InterPro" id="IPR008010">
    <property type="entry name" value="Tatp1"/>
</dbReference>
<feature type="region of interest" description="Disordered" evidence="6">
    <location>
        <begin position="50"/>
        <end position="126"/>
    </location>
</feature>
<dbReference type="Proteomes" id="UP001190700">
    <property type="component" value="Unassembled WGS sequence"/>
</dbReference>
<feature type="compositionally biased region" description="Low complexity" evidence="6">
    <location>
        <begin position="113"/>
        <end position="122"/>
    </location>
</feature>
<protein>
    <submittedName>
        <fullName evidence="8">Uncharacterized protein</fullName>
    </submittedName>
</protein>
<evidence type="ECO:0000313" key="8">
    <source>
        <dbReference type="EMBL" id="KAK3254234.1"/>
    </source>
</evidence>
<name>A0AAE0CH98_9CHLO</name>
<reference evidence="8 9" key="1">
    <citation type="journal article" date="2015" name="Genome Biol. Evol.">
        <title>Comparative Genomics of a Bacterivorous Green Alga Reveals Evolutionary Causalities and Consequences of Phago-Mixotrophic Mode of Nutrition.</title>
        <authorList>
            <person name="Burns J.A."/>
            <person name="Paasch A."/>
            <person name="Narechania A."/>
            <person name="Kim E."/>
        </authorList>
    </citation>
    <scope>NUCLEOTIDE SEQUENCE [LARGE SCALE GENOMIC DNA]</scope>
    <source>
        <strain evidence="8 9">PLY_AMNH</strain>
    </source>
</reference>
<proteinExistence type="inferred from homology"/>
<evidence type="ECO:0000256" key="4">
    <source>
        <dbReference type="ARBA" id="ARBA00022989"/>
    </source>
</evidence>
<keyword evidence="3 7" id="KW-0812">Transmembrane</keyword>
<evidence type="ECO:0000256" key="2">
    <source>
        <dbReference type="ARBA" id="ARBA00008803"/>
    </source>
</evidence>
<dbReference type="AlphaFoldDB" id="A0AAE0CH98"/>
<evidence type="ECO:0000313" key="9">
    <source>
        <dbReference type="Proteomes" id="UP001190700"/>
    </source>
</evidence>
<comment type="subcellular location">
    <subcellularLocation>
        <location evidence="1">Membrane</location>
        <topology evidence="1">Multi-pass membrane protein</topology>
    </subcellularLocation>
</comment>
<keyword evidence="9" id="KW-1185">Reference proteome</keyword>
<feature type="transmembrane region" description="Helical" evidence="7">
    <location>
        <begin position="339"/>
        <end position="360"/>
    </location>
</feature>
<comment type="caution">
    <text evidence="8">The sequence shown here is derived from an EMBL/GenBank/DDBJ whole genome shotgun (WGS) entry which is preliminary data.</text>
</comment>
<accession>A0AAE0CH98</accession>
<keyword evidence="4 7" id="KW-1133">Transmembrane helix</keyword>
<feature type="transmembrane region" description="Helical" evidence="7">
    <location>
        <begin position="253"/>
        <end position="278"/>
    </location>
</feature>
<evidence type="ECO:0000256" key="3">
    <source>
        <dbReference type="ARBA" id="ARBA00022692"/>
    </source>
</evidence>
<sequence length="467" mass="51981">MSPLRFTAFEFVRIDQQASQLYPRTDKEFHMGKKKTTDLAVVCDTRETPMDMAKEPLEEVASGSSCGSPRIDDSGFSTPMSGSPCKLGTQLPGKSPVRSIHDQDGKGDTDRTSPVSASTSSSLNKSQRSMKNLELYEFQLSSEPAPPPMSIRMYLRDQLGIRERLKPDPAQVKQGALGRKRVYNLLLHVPLQLERVLAFGALVCADAFLTFFTTLPLRAAVAIFHLIANLRERDADWRGHVFCGLRPEAVCDLLWVCMIVIGVIVLNLQDVSIIYHFIRGQEIMKLYMVFNLLEIVERLCSSFGADTLDALSHSVGVLNDASSKDTPVLQPTLNLLGDFVVATIIVVVHCLVILLQAITYNVAVNSSSNQIIAILISNNFVEIKGNIFKSLTATKHFELTLQDIVERFHLTICFAFVMLEMYSRGAPLGGINFTTQLLLLVGFEVRQRSRADTLGYAEVHRRLWGVE</sequence>
<dbReference type="EMBL" id="LGRX02023868">
    <property type="protein sequence ID" value="KAK3254234.1"/>
    <property type="molecule type" value="Genomic_DNA"/>
</dbReference>
<dbReference type="Pfam" id="PF05346">
    <property type="entry name" value="DUF747"/>
    <property type="match status" value="1"/>
</dbReference>
<evidence type="ECO:0000256" key="5">
    <source>
        <dbReference type="ARBA" id="ARBA00023136"/>
    </source>
</evidence>
<evidence type="ECO:0000256" key="6">
    <source>
        <dbReference type="SAM" id="MobiDB-lite"/>
    </source>
</evidence>
<dbReference type="GO" id="GO:0005789">
    <property type="term" value="C:endoplasmic reticulum membrane"/>
    <property type="evidence" value="ECO:0007669"/>
    <property type="project" value="TreeGrafter"/>
</dbReference>